<evidence type="ECO:0000313" key="2">
    <source>
        <dbReference type="EMBL" id="MBO9201539.1"/>
    </source>
</evidence>
<dbReference type="RefSeq" id="WP_209139592.1">
    <property type="nucleotide sequence ID" value="NZ_JAGHKO010000003.1"/>
</dbReference>
<proteinExistence type="predicted"/>
<comment type="caution">
    <text evidence="2">The sequence shown here is derived from an EMBL/GenBank/DDBJ whole genome shotgun (WGS) entry which is preliminary data.</text>
</comment>
<gene>
    <name evidence="2" type="ORF">J7I42_14750</name>
</gene>
<protein>
    <submittedName>
        <fullName evidence="2">Uncharacterized protein</fullName>
    </submittedName>
</protein>
<dbReference type="EMBL" id="JAGHKO010000003">
    <property type="protein sequence ID" value="MBO9201539.1"/>
    <property type="molecule type" value="Genomic_DNA"/>
</dbReference>
<evidence type="ECO:0000256" key="1">
    <source>
        <dbReference type="SAM" id="Phobius"/>
    </source>
</evidence>
<sequence length="114" mass="12576">MSIDSNNDSRIDSVLNSLDGMQRAKAPDFLYTRLQGRMEREFDQGGPLGRWLTKPVLALTIAVIILIANATTVLKMWEQNTASSNINNESGQIVAAEYPAGGMYPVYNENSLEP</sequence>
<evidence type="ECO:0000313" key="3">
    <source>
        <dbReference type="Proteomes" id="UP000677244"/>
    </source>
</evidence>
<keyword evidence="1" id="KW-1133">Transmembrane helix</keyword>
<keyword evidence="1" id="KW-0812">Transmembrane</keyword>
<dbReference type="Proteomes" id="UP000677244">
    <property type="component" value="Unassembled WGS sequence"/>
</dbReference>
<feature type="transmembrane region" description="Helical" evidence="1">
    <location>
        <begin position="56"/>
        <end position="74"/>
    </location>
</feature>
<accession>A0ABS3YUE8</accession>
<name>A0ABS3YUE8_9BACT</name>
<keyword evidence="3" id="KW-1185">Reference proteome</keyword>
<organism evidence="2 3">
    <name type="scientific">Niastella soli</name>
    <dbReference type="NCBI Taxonomy" id="2821487"/>
    <lineage>
        <taxon>Bacteria</taxon>
        <taxon>Pseudomonadati</taxon>
        <taxon>Bacteroidota</taxon>
        <taxon>Chitinophagia</taxon>
        <taxon>Chitinophagales</taxon>
        <taxon>Chitinophagaceae</taxon>
        <taxon>Niastella</taxon>
    </lineage>
</organism>
<keyword evidence="1" id="KW-0472">Membrane</keyword>
<reference evidence="2 3" key="1">
    <citation type="submission" date="2021-03" db="EMBL/GenBank/DDBJ databases">
        <title>Assistant Professor.</title>
        <authorList>
            <person name="Huq M.A."/>
        </authorList>
    </citation>
    <scope>NUCLEOTIDE SEQUENCE [LARGE SCALE GENOMIC DNA]</scope>
    <source>
        <strain evidence="2 3">MAH-29</strain>
    </source>
</reference>